<gene>
    <name evidence="2" type="ORF">SVXNc_1023</name>
</gene>
<dbReference type="Proteomes" id="UP001218034">
    <property type="component" value="Chromosome"/>
</dbReference>
<feature type="coiled-coil region" evidence="1">
    <location>
        <begin position="29"/>
        <end position="129"/>
    </location>
</feature>
<sequence length="307" mass="35320">MATNSTSGSAGNNPKSIYEAYVDHLSKTVRGLNAAGHQLEEDIQEMEERVVPEAKQCLRDAKEDEGNIQDIKSRLDNVRSDINRILKAEKGELSEDTETKSFEDIEEQLKQINADVDLLQGNIVEEENLMDDELHELGAMASEFIVAYRRIAEFKDTHKWNQLKVMERSMRQYAQRENRQDLLQIMSQTPSEKSAEEWVNHIEDLEGQLKSVLEETLAIIENDLDMDRQEDSQMETEVKLIEQLESTLLQMVDHLNNSSKMKTVNDIIGKLQSIENKLSKEHEEEVVIREAGTKVMRLEQKLEQLGH</sequence>
<reference evidence="2 3" key="1">
    <citation type="submission" date="2022-09" db="EMBL/GenBank/DDBJ databases">
        <title>Xylan utilization by haloarchaea-nanohaloarchaea associations.</title>
        <authorList>
            <person name="Yakimov M."/>
        </authorList>
    </citation>
    <scope>NUCLEOTIDE SEQUENCE [LARGE SCALE GENOMIC DNA]</scope>
    <source>
        <strain evidence="2 3">SVXNc</strain>
    </source>
</reference>
<protein>
    <submittedName>
        <fullName evidence="2">Uncharacterized protein</fullName>
    </submittedName>
</protein>
<accession>A0ABY8CH06</accession>
<dbReference type="RefSeq" id="WP_347721844.1">
    <property type="nucleotide sequence ID" value="NZ_CP104395.1"/>
</dbReference>
<evidence type="ECO:0000256" key="1">
    <source>
        <dbReference type="SAM" id="Coils"/>
    </source>
</evidence>
<dbReference type="EMBL" id="CP104395">
    <property type="protein sequence ID" value="WEL20015.1"/>
    <property type="molecule type" value="Genomic_DNA"/>
</dbReference>
<dbReference type="GeneID" id="90590461"/>
<organism evidence="2 3">
    <name type="scientific">Candidatus Nanohalococcus occultus</name>
    <dbReference type="NCBI Taxonomy" id="2978047"/>
    <lineage>
        <taxon>Archaea</taxon>
        <taxon>Candidatus Nanohalarchaeota</taxon>
        <taxon>Candidatus Nanohalarchaeota incertae sedis</taxon>
        <taxon>Candidatus Nanohalococcus</taxon>
    </lineage>
</organism>
<name>A0ABY8CH06_9ARCH</name>
<evidence type="ECO:0000313" key="3">
    <source>
        <dbReference type="Proteomes" id="UP001218034"/>
    </source>
</evidence>
<keyword evidence="3" id="KW-1185">Reference proteome</keyword>
<keyword evidence="1" id="KW-0175">Coiled coil</keyword>
<proteinExistence type="predicted"/>
<evidence type="ECO:0000313" key="2">
    <source>
        <dbReference type="EMBL" id="WEL20015.1"/>
    </source>
</evidence>